<evidence type="ECO:0000313" key="2">
    <source>
        <dbReference type="EMBL" id="PIO70419.1"/>
    </source>
</evidence>
<name>A0A2G9UJK4_TELCI</name>
<sequence>MGTPRDFLHFDGSHVRVGEFKRVVIDRDWTMHVISVRSGDRRKYVHMHHYSGWTHGKQPVRLLDLWQIQSVFRRYTSPHIYMSLSGCGRAGTYAAFEARQDAFIFSIAHERLHSDSFQRLVIADCICRARQGRMHAVQRTIQLQTIHAAMMEHIMSTRVSAQLPTKTTQKYEEFMDRFNKCAEAQEDLP</sequence>
<accession>A0A2G9UJK4</accession>
<organism evidence="2 3">
    <name type="scientific">Teladorsagia circumcincta</name>
    <name type="common">Brown stomach worm</name>
    <name type="synonym">Ostertagia circumcincta</name>
    <dbReference type="NCBI Taxonomy" id="45464"/>
    <lineage>
        <taxon>Eukaryota</taxon>
        <taxon>Metazoa</taxon>
        <taxon>Ecdysozoa</taxon>
        <taxon>Nematoda</taxon>
        <taxon>Chromadorea</taxon>
        <taxon>Rhabditida</taxon>
        <taxon>Rhabditina</taxon>
        <taxon>Rhabditomorpha</taxon>
        <taxon>Strongyloidea</taxon>
        <taxon>Trichostrongylidae</taxon>
        <taxon>Teladorsagia</taxon>
    </lineage>
</organism>
<proteinExistence type="predicted"/>
<protein>
    <submittedName>
        <fullName evidence="2">Protein-tyrosine phosphatase</fullName>
    </submittedName>
</protein>
<dbReference type="Gene3D" id="3.90.190.10">
    <property type="entry name" value="Protein tyrosine phosphatase superfamily"/>
    <property type="match status" value="1"/>
</dbReference>
<dbReference type="InterPro" id="IPR029021">
    <property type="entry name" value="Prot-tyrosine_phosphatase-like"/>
</dbReference>
<dbReference type="GO" id="GO:0004725">
    <property type="term" value="F:protein tyrosine phosphatase activity"/>
    <property type="evidence" value="ECO:0007669"/>
    <property type="project" value="InterPro"/>
</dbReference>
<gene>
    <name evidence="2" type="ORF">TELCIR_07724</name>
</gene>
<dbReference type="InterPro" id="IPR003595">
    <property type="entry name" value="Tyr_Pase_cat"/>
</dbReference>
<dbReference type="AlphaFoldDB" id="A0A2G9UJK4"/>
<dbReference type="InterPro" id="IPR000242">
    <property type="entry name" value="PTP_cat"/>
</dbReference>
<dbReference type="SUPFAM" id="SSF52799">
    <property type="entry name" value="(Phosphotyrosine protein) phosphatases II"/>
    <property type="match status" value="1"/>
</dbReference>
<evidence type="ECO:0000313" key="3">
    <source>
        <dbReference type="Proteomes" id="UP000230423"/>
    </source>
</evidence>
<dbReference type="InterPro" id="IPR052782">
    <property type="entry name" value="Oocyte-zygote_transition_reg"/>
</dbReference>
<evidence type="ECO:0000259" key="1">
    <source>
        <dbReference type="SMART" id="SM00404"/>
    </source>
</evidence>
<dbReference type="Proteomes" id="UP000230423">
    <property type="component" value="Unassembled WGS sequence"/>
</dbReference>
<keyword evidence="3" id="KW-1185">Reference proteome</keyword>
<dbReference type="EMBL" id="KZ346271">
    <property type="protein sequence ID" value="PIO70419.1"/>
    <property type="molecule type" value="Genomic_DNA"/>
</dbReference>
<feature type="domain" description="Protein-tyrosine phosphatase catalytic" evidence="1">
    <location>
        <begin position="44"/>
        <end position="152"/>
    </location>
</feature>
<dbReference type="SMART" id="SM00404">
    <property type="entry name" value="PTPc_motif"/>
    <property type="match status" value="1"/>
</dbReference>
<dbReference type="OrthoDB" id="5825157at2759"/>
<dbReference type="PANTHER" id="PTHR46163">
    <property type="entry name" value="TYROSINE-PROTEIN PHOSPHATASE-RELATED"/>
    <property type="match status" value="1"/>
</dbReference>
<dbReference type="Pfam" id="PF00102">
    <property type="entry name" value="Y_phosphatase"/>
    <property type="match status" value="1"/>
</dbReference>
<reference evidence="2 3" key="1">
    <citation type="submission" date="2015-09" db="EMBL/GenBank/DDBJ databases">
        <title>Draft genome of the parasitic nematode Teladorsagia circumcincta isolate WARC Sus (inbred).</title>
        <authorList>
            <person name="Mitreva M."/>
        </authorList>
    </citation>
    <scope>NUCLEOTIDE SEQUENCE [LARGE SCALE GENOMIC DNA]</scope>
    <source>
        <strain evidence="2 3">S</strain>
    </source>
</reference>
<dbReference type="PANTHER" id="PTHR46163:SF15">
    <property type="entry name" value="TYROSINE-PROTEIN PHOSPHATASE DOMAIN-CONTAINING PROTEIN"/>
    <property type="match status" value="1"/>
</dbReference>